<dbReference type="Pfam" id="PF17921">
    <property type="entry name" value="Integrase_H2C2"/>
    <property type="match status" value="1"/>
</dbReference>
<dbReference type="Gene3D" id="3.30.420.10">
    <property type="entry name" value="Ribonuclease H-like superfamily/Ribonuclease H"/>
    <property type="match status" value="1"/>
</dbReference>
<evidence type="ECO:0000313" key="4">
    <source>
        <dbReference type="Proteomes" id="UP000765509"/>
    </source>
</evidence>
<organism evidence="3 4">
    <name type="scientific">Austropuccinia psidii MF-1</name>
    <dbReference type="NCBI Taxonomy" id="1389203"/>
    <lineage>
        <taxon>Eukaryota</taxon>
        <taxon>Fungi</taxon>
        <taxon>Dikarya</taxon>
        <taxon>Basidiomycota</taxon>
        <taxon>Pucciniomycotina</taxon>
        <taxon>Pucciniomycetes</taxon>
        <taxon>Pucciniales</taxon>
        <taxon>Sphaerophragmiaceae</taxon>
        <taxon>Austropuccinia</taxon>
    </lineage>
</organism>
<dbReference type="InterPro" id="IPR041588">
    <property type="entry name" value="Integrase_H2C2"/>
</dbReference>
<dbReference type="InterPro" id="IPR050951">
    <property type="entry name" value="Retrovirus_Pol_polyprotein"/>
</dbReference>
<reference evidence="3" key="1">
    <citation type="submission" date="2021-03" db="EMBL/GenBank/DDBJ databases">
        <title>Draft genome sequence of rust myrtle Austropuccinia psidii MF-1, a brazilian biotype.</title>
        <authorList>
            <person name="Quecine M.C."/>
            <person name="Pachon D.M.R."/>
            <person name="Bonatelli M.L."/>
            <person name="Correr F.H."/>
            <person name="Franceschini L.M."/>
            <person name="Leite T.F."/>
            <person name="Margarido G.R.A."/>
            <person name="Almeida C.A."/>
            <person name="Ferrarezi J.A."/>
            <person name="Labate C.A."/>
        </authorList>
    </citation>
    <scope>NUCLEOTIDE SEQUENCE</scope>
    <source>
        <strain evidence="3">MF-1</strain>
    </source>
</reference>
<proteinExistence type="predicted"/>
<feature type="domain" description="Integrase catalytic" evidence="2">
    <location>
        <begin position="135"/>
        <end position="305"/>
    </location>
</feature>
<dbReference type="AlphaFoldDB" id="A0A9Q3HIX1"/>
<keyword evidence="1" id="KW-0694">RNA-binding</keyword>
<dbReference type="PANTHER" id="PTHR37984">
    <property type="entry name" value="PROTEIN CBG26694"/>
    <property type="match status" value="1"/>
</dbReference>
<dbReference type="OrthoDB" id="2595244at2759"/>
<dbReference type="Proteomes" id="UP000765509">
    <property type="component" value="Unassembled WGS sequence"/>
</dbReference>
<name>A0A9Q3HIX1_9BASI</name>
<protein>
    <recommendedName>
        <fullName evidence="2">Integrase catalytic domain-containing protein</fullName>
    </recommendedName>
</protein>
<dbReference type="EMBL" id="AVOT02017787">
    <property type="protein sequence ID" value="MBW0504204.1"/>
    <property type="molecule type" value="Genomic_DNA"/>
</dbReference>
<sequence length="334" mass="39279">MKTYAKHKKCGIFLHLLQQEYRSPELESQVKEPWLRDYKDNEFFLIDGLLYYREKHTSSLKVIDRDHISLILQEFHDCPYMGQISGDGTRKRVASTALWTKWEQDLSQYINTFERCKTENRKHGEKHGLLQHIEKPKNPWETINMDWATGLVQGGKENFTSFLVIVDRYSKSVRFLPCHKEDTAMDTALLFWNNIISTCGVPKIIISDRDPKFTLEFWTNLYEMLGTKLVFSTACHPQKYDLAERMIQTMEDIIGRFCAFGMEYKYHEGYTHDWVTLLQAVQLASNTSQHSTTGKSPSLVEKGWNRLFPVDHFKKNLLNIHPTAKDFHAMWERL</sequence>
<dbReference type="InterPro" id="IPR012337">
    <property type="entry name" value="RNaseH-like_sf"/>
</dbReference>
<dbReference type="GO" id="GO:0003723">
    <property type="term" value="F:RNA binding"/>
    <property type="evidence" value="ECO:0007669"/>
    <property type="project" value="UniProtKB-KW"/>
</dbReference>
<gene>
    <name evidence="3" type="ORF">O181_043919</name>
</gene>
<dbReference type="SUPFAM" id="SSF53098">
    <property type="entry name" value="Ribonuclease H-like"/>
    <property type="match status" value="1"/>
</dbReference>
<dbReference type="PANTHER" id="PTHR37984:SF5">
    <property type="entry name" value="PROTEIN NYNRIN-LIKE"/>
    <property type="match status" value="1"/>
</dbReference>
<dbReference type="GO" id="GO:0015074">
    <property type="term" value="P:DNA integration"/>
    <property type="evidence" value="ECO:0007669"/>
    <property type="project" value="InterPro"/>
</dbReference>
<comment type="caution">
    <text evidence="3">The sequence shown here is derived from an EMBL/GenBank/DDBJ whole genome shotgun (WGS) entry which is preliminary data.</text>
</comment>
<dbReference type="InterPro" id="IPR036397">
    <property type="entry name" value="RNaseH_sf"/>
</dbReference>
<dbReference type="InterPro" id="IPR001584">
    <property type="entry name" value="Integrase_cat-core"/>
</dbReference>
<dbReference type="Gene3D" id="1.10.340.70">
    <property type="match status" value="1"/>
</dbReference>
<keyword evidence="4" id="KW-1185">Reference proteome</keyword>
<dbReference type="GO" id="GO:0005634">
    <property type="term" value="C:nucleus"/>
    <property type="evidence" value="ECO:0007669"/>
    <property type="project" value="UniProtKB-ARBA"/>
</dbReference>
<evidence type="ECO:0000259" key="2">
    <source>
        <dbReference type="PROSITE" id="PS50994"/>
    </source>
</evidence>
<dbReference type="PROSITE" id="PS50994">
    <property type="entry name" value="INTEGRASE"/>
    <property type="match status" value="1"/>
</dbReference>
<evidence type="ECO:0000313" key="3">
    <source>
        <dbReference type="EMBL" id="MBW0504204.1"/>
    </source>
</evidence>
<evidence type="ECO:0000256" key="1">
    <source>
        <dbReference type="ARBA" id="ARBA00022884"/>
    </source>
</evidence>
<accession>A0A9Q3HIX1</accession>